<sequence length="200" mass="24129">MYNKATIEPDEEAFVKAFNRQEHNAYQMLYRLFYRALVTYALQHLNKQDEAEDIVQELFVSMWKKQICFTSYTALRSYLYHSVNHAVLNCIKHQQVKERYAKAMQKDLSQLHSFSDYRKEEVYRQIYLAIDRLPERCREIFLMHMDGKKNEEIAQMLHISVETVKTQKKRAMRFLKNDPQIKISYGQWILLLQFSCSFTF</sequence>
<dbReference type="InterPro" id="IPR039425">
    <property type="entry name" value="RNA_pol_sigma-70-like"/>
</dbReference>
<evidence type="ECO:0000259" key="5">
    <source>
        <dbReference type="SMART" id="SM00421"/>
    </source>
</evidence>
<protein>
    <submittedName>
        <fullName evidence="6">RNA polymerase sigma-70, Bacteroidetes type</fullName>
    </submittedName>
</protein>
<dbReference type="CDD" id="cd06171">
    <property type="entry name" value="Sigma70_r4"/>
    <property type="match status" value="1"/>
</dbReference>
<proteinExistence type="inferred from homology"/>
<accession>J9GQX1</accession>
<name>J9GQX1_9ZZZZ</name>
<dbReference type="NCBIfam" id="TIGR02985">
    <property type="entry name" value="Sig70_bacteroi1"/>
    <property type="match status" value="1"/>
</dbReference>
<dbReference type="Pfam" id="PF08281">
    <property type="entry name" value="Sigma70_r4_2"/>
    <property type="match status" value="1"/>
</dbReference>
<dbReference type="Pfam" id="PF04542">
    <property type="entry name" value="Sigma70_r2"/>
    <property type="match status" value="1"/>
</dbReference>
<evidence type="ECO:0000256" key="3">
    <source>
        <dbReference type="ARBA" id="ARBA00023082"/>
    </source>
</evidence>
<dbReference type="InterPro" id="IPR013249">
    <property type="entry name" value="RNA_pol_sigma70_r4_t2"/>
</dbReference>
<dbReference type="InterPro" id="IPR013324">
    <property type="entry name" value="RNA_pol_sigma_r3/r4-like"/>
</dbReference>
<dbReference type="InterPro" id="IPR000792">
    <property type="entry name" value="Tscrpt_reg_LuxR_C"/>
</dbReference>
<dbReference type="PANTHER" id="PTHR43133:SF46">
    <property type="entry name" value="RNA POLYMERASE SIGMA-70 FACTOR ECF SUBFAMILY"/>
    <property type="match status" value="1"/>
</dbReference>
<evidence type="ECO:0000313" key="6">
    <source>
        <dbReference type="EMBL" id="EJX02475.1"/>
    </source>
</evidence>
<dbReference type="PRINTS" id="PR00038">
    <property type="entry name" value="HTHLUXR"/>
</dbReference>
<feature type="domain" description="HTH luxR-type" evidence="5">
    <location>
        <begin position="130"/>
        <end position="185"/>
    </location>
</feature>
<reference evidence="6" key="1">
    <citation type="journal article" date="2012" name="PLoS ONE">
        <title>Gene sets for utilization of primary and secondary nutrition supplies in the distal gut of endangered iberian lynx.</title>
        <authorList>
            <person name="Alcaide M."/>
            <person name="Messina E."/>
            <person name="Richter M."/>
            <person name="Bargiela R."/>
            <person name="Peplies J."/>
            <person name="Huws S.A."/>
            <person name="Newbold C.J."/>
            <person name="Golyshin P.N."/>
            <person name="Simon M.A."/>
            <person name="Lopez G."/>
            <person name="Yakimov M.M."/>
            <person name="Ferrer M."/>
        </authorList>
    </citation>
    <scope>NUCLEOTIDE SEQUENCE</scope>
</reference>
<dbReference type="Gene3D" id="1.10.1740.10">
    <property type="match status" value="1"/>
</dbReference>
<evidence type="ECO:0000256" key="1">
    <source>
        <dbReference type="ARBA" id="ARBA00010641"/>
    </source>
</evidence>
<dbReference type="EMBL" id="AMCI01002532">
    <property type="protein sequence ID" value="EJX02475.1"/>
    <property type="molecule type" value="Genomic_DNA"/>
</dbReference>
<keyword evidence="2" id="KW-0805">Transcription regulation</keyword>
<dbReference type="InterPro" id="IPR013325">
    <property type="entry name" value="RNA_pol_sigma_r2"/>
</dbReference>
<keyword evidence="4" id="KW-0804">Transcription</keyword>
<dbReference type="GO" id="GO:0016987">
    <property type="term" value="F:sigma factor activity"/>
    <property type="evidence" value="ECO:0007669"/>
    <property type="project" value="UniProtKB-KW"/>
</dbReference>
<keyword evidence="3" id="KW-0731">Sigma factor</keyword>
<organism evidence="6">
    <name type="scientific">gut metagenome</name>
    <dbReference type="NCBI Taxonomy" id="749906"/>
    <lineage>
        <taxon>unclassified sequences</taxon>
        <taxon>metagenomes</taxon>
        <taxon>organismal metagenomes</taxon>
    </lineage>
</organism>
<dbReference type="NCBIfam" id="TIGR02937">
    <property type="entry name" value="sigma70-ECF"/>
    <property type="match status" value="1"/>
</dbReference>
<dbReference type="Gene3D" id="1.10.10.10">
    <property type="entry name" value="Winged helix-like DNA-binding domain superfamily/Winged helix DNA-binding domain"/>
    <property type="match status" value="1"/>
</dbReference>
<dbReference type="SUPFAM" id="SSF88946">
    <property type="entry name" value="Sigma2 domain of RNA polymerase sigma factors"/>
    <property type="match status" value="1"/>
</dbReference>
<dbReference type="GO" id="GO:0006352">
    <property type="term" value="P:DNA-templated transcription initiation"/>
    <property type="evidence" value="ECO:0007669"/>
    <property type="project" value="InterPro"/>
</dbReference>
<dbReference type="InterPro" id="IPR014327">
    <property type="entry name" value="RNA_pol_sigma70_bacteroid"/>
</dbReference>
<dbReference type="SUPFAM" id="SSF88659">
    <property type="entry name" value="Sigma3 and sigma4 domains of RNA polymerase sigma factors"/>
    <property type="match status" value="1"/>
</dbReference>
<comment type="similarity">
    <text evidence="1">Belongs to the sigma-70 factor family. ECF subfamily.</text>
</comment>
<evidence type="ECO:0000256" key="2">
    <source>
        <dbReference type="ARBA" id="ARBA00023015"/>
    </source>
</evidence>
<dbReference type="SMART" id="SM00421">
    <property type="entry name" value="HTH_LUXR"/>
    <property type="match status" value="1"/>
</dbReference>
<evidence type="ECO:0000256" key="4">
    <source>
        <dbReference type="ARBA" id="ARBA00023163"/>
    </source>
</evidence>
<dbReference type="AlphaFoldDB" id="J9GQX1"/>
<dbReference type="InterPro" id="IPR007627">
    <property type="entry name" value="RNA_pol_sigma70_r2"/>
</dbReference>
<dbReference type="InterPro" id="IPR014284">
    <property type="entry name" value="RNA_pol_sigma-70_dom"/>
</dbReference>
<dbReference type="PANTHER" id="PTHR43133">
    <property type="entry name" value="RNA POLYMERASE ECF-TYPE SIGMA FACTO"/>
    <property type="match status" value="1"/>
</dbReference>
<dbReference type="GO" id="GO:0003677">
    <property type="term" value="F:DNA binding"/>
    <property type="evidence" value="ECO:0007669"/>
    <property type="project" value="InterPro"/>
</dbReference>
<comment type="caution">
    <text evidence="6">The sequence shown here is derived from an EMBL/GenBank/DDBJ whole genome shotgun (WGS) entry which is preliminary data.</text>
</comment>
<gene>
    <name evidence="6" type="ORF">EVA_09418</name>
</gene>
<dbReference type="InterPro" id="IPR036388">
    <property type="entry name" value="WH-like_DNA-bd_sf"/>
</dbReference>